<feature type="compositionally biased region" description="Pro residues" evidence="1">
    <location>
        <begin position="948"/>
        <end position="959"/>
    </location>
</feature>
<organism evidence="2 3">
    <name type="scientific">Myodes glareolus</name>
    <name type="common">Bank vole</name>
    <name type="synonym">Clethrionomys glareolus</name>
    <dbReference type="NCBI Taxonomy" id="447135"/>
    <lineage>
        <taxon>Eukaryota</taxon>
        <taxon>Metazoa</taxon>
        <taxon>Chordata</taxon>
        <taxon>Craniata</taxon>
        <taxon>Vertebrata</taxon>
        <taxon>Euteleostomi</taxon>
        <taxon>Mammalia</taxon>
        <taxon>Eutheria</taxon>
        <taxon>Euarchontoglires</taxon>
        <taxon>Glires</taxon>
        <taxon>Rodentia</taxon>
        <taxon>Myomorpha</taxon>
        <taxon>Muroidea</taxon>
        <taxon>Cricetidae</taxon>
        <taxon>Arvicolinae</taxon>
        <taxon>Myodes</taxon>
    </lineage>
</organism>
<feature type="region of interest" description="Disordered" evidence="1">
    <location>
        <begin position="940"/>
        <end position="967"/>
    </location>
</feature>
<sequence length="1119" mass="124182">MATALGCGLSSLPTLHTRSAHREDYLPTLAGLVGPKAGVPILLVFFQTECPSTSAHTLECRNAGGNVIRSCALGIQMGSFKQSSASFPISSTPQCDASKAQYPAFWFLFIFQIVPSSATPSGTPELIHFLPPTDDVLRSSFLTVNAKQCDTLSGKLAGDVSCRFQVVMWSERDESKTLQHAASSDDGLSENDDDDVDGDASDDENDVVDIALTLDVKVSLGNTLKSQSFIQGKGSEKANKTQGRFLKLHMERAGLGVPEWRFDCGSGSIGTRRGANPPEIDVQMAKMVSNLMEHNRVTSTGGGTILLPAQLSVFQVHLHLPIHFIKMVLVKSRGNFQPEDRASMSTESPALFPCIVVNSTLSSYVANQEPSGLGPFHYNRNLSPHLSKLPFCSNFLHFRSYRINLQQPPQSLQSKVVPPPTLKMQTVMVPPTVESNPEQPMTCTPEAHMVETSPETTWAMITDASPLMSVELASGSPGTLSPQPSCVRLGGENLPVISKDWGNEHCSNEGRTPFIQVSCPPRADVHIHLYLDDELRRAEAEEMEEAEEQEEEEEAEEAEEEEEEQKKREYREEMTMRGEKEEKAEFVIFTLFLIIRPEDDHRADQKETEETWFVLTSQTPKAHGSGFECSKARIVAGNTEKSLKAELYMRLWGEVKSRVWNSEVILGRSTTVVLYVDRDSANFLAMPLYTKWLLFAGPAGTNYGKHCSLNGCRYRFCSSRVKKKRYIREQVTILFCSSEDFTVDGVTMVEHVCKSQHGEALLRLWEAGLPLEDSEVSLNAPYNLSRYFLTTILLVCGCESLSPASPLAALLRVVAAGIIVLKQQKRNFPRPCPPPVASLLFEFTVPSLLQNLERSSCESVQAWYFQCMCAEKKPIVLPEDCGSEDREQRKVLTQSNNDMNGNIDLRSVIPRHSLLRHPPHPTFPRILRNSPLARSPVEFEGDISDSISPPPPPPPPPRSSSPSSPDKAALGVWITWQVSGSPLSSLKTASGEENSSPELVPDVFAQIMRQLARVAVERDASNHSITETGDNEIEGRARREWVDSNKLKERISKKKIETLRFDNMIRWNRNDGLSEHQSLSLENLAWAITVLGTCPFGRLCEEEGPEQTLRHLCCQLRGA</sequence>
<evidence type="ECO:0000313" key="2">
    <source>
        <dbReference type="EMBL" id="KAK7813342.1"/>
    </source>
</evidence>
<dbReference type="Proteomes" id="UP001488838">
    <property type="component" value="Unassembled WGS sequence"/>
</dbReference>
<protein>
    <submittedName>
        <fullName evidence="2">Uncharacterized protein</fullName>
    </submittedName>
</protein>
<name>A0AAW0IG77_MYOGA</name>
<comment type="caution">
    <text evidence="2">The sequence shown here is derived from an EMBL/GenBank/DDBJ whole genome shotgun (WGS) entry which is preliminary data.</text>
</comment>
<feature type="region of interest" description="Disordered" evidence="1">
    <location>
        <begin position="175"/>
        <end position="202"/>
    </location>
</feature>
<feature type="region of interest" description="Disordered" evidence="1">
    <location>
        <begin position="539"/>
        <end position="572"/>
    </location>
</feature>
<dbReference type="AlphaFoldDB" id="A0AAW0IG77"/>
<gene>
    <name evidence="2" type="ORF">U0070_015539</name>
</gene>
<feature type="compositionally biased region" description="Acidic residues" evidence="1">
    <location>
        <begin position="187"/>
        <end position="202"/>
    </location>
</feature>
<dbReference type="EMBL" id="JBBHLL010000137">
    <property type="protein sequence ID" value="KAK7813342.1"/>
    <property type="molecule type" value="Genomic_DNA"/>
</dbReference>
<evidence type="ECO:0000313" key="3">
    <source>
        <dbReference type="Proteomes" id="UP001488838"/>
    </source>
</evidence>
<feature type="compositionally biased region" description="Acidic residues" evidence="1">
    <location>
        <begin position="541"/>
        <end position="563"/>
    </location>
</feature>
<evidence type="ECO:0000256" key="1">
    <source>
        <dbReference type="SAM" id="MobiDB-lite"/>
    </source>
</evidence>
<accession>A0AAW0IG77</accession>
<proteinExistence type="predicted"/>
<reference evidence="2 3" key="1">
    <citation type="journal article" date="2023" name="bioRxiv">
        <title>Conserved and derived expression patterns and positive selection on dental genes reveal complex evolutionary context of ever-growing rodent molars.</title>
        <authorList>
            <person name="Calamari Z.T."/>
            <person name="Song A."/>
            <person name="Cohen E."/>
            <person name="Akter M."/>
            <person name="Roy R.D."/>
            <person name="Hallikas O."/>
            <person name="Christensen M.M."/>
            <person name="Li P."/>
            <person name="Marangoni P."/>
            <person name="Jernvall J."/>
            <person name="Klein O.D."/>
        </authorList>
    </citation>
    <scope>NUCLEOTIDE SEQUENCE [LARGE SCALE GENOMIC DNA]</scope>
    <source>
        <strain evidence="2">V071</strain>
    </source>
</reference>
<keyword evidence="3" id="KW-1185">Reference proteome</keyword>